<organism evidence="1 2">
    <name type="scientific">Asticcacaulis benevestitus DSM 16100 = ATCC BAA-896</name>
    <dbReference type="NCBI Taxonomy" id="1121022"/>
    <lineage>
        <taxon>Bacteria</taxon>
        <taxon>Pseudomonadati</taxon>
        <taxon>Pseudomonadota</taxon>
        <taxon>Alphaproteobacteria</taxon>
        <taxon>Caulobacterales</taxon>
        <taxon>Caulobacteraceae</taxon>
        <taxon>Asticcacaulis</taxon>
    </lineage>
</organism>
<accession>V4NC03</accession>
<evidence type="ECO:0000313" key="2">
    <source>
        <dbReference type="Proteomes" id="UP000017837"/>
    </source>
</evidence>
<dbReference type="EMBL" id="AWGB01000105">
    <property type="protein sequence ID" value="ESQ79452.1"/>
    <property type="molecule type" value="Genomic_DNA"/>
</dbReference>
<evidence type="ECO:0000313" key="1">
    <source>
        <dbReference type="EMBL" id="ESQ79452.1"/>
    </source>
</evidence>
<keyword evidence="2" id="KW-1185">Reference proteome</keyword>
<dbReference type="Proteomes" id="UP000017837">
    <property type="component" value="Unassembled WGS sequence"/>
</dbReference>
<dbReference type="AlphaFoldDB" id="V4NC03"/>
<protein>
    <submittedName>
        <fullName evidence="1">Uncharacterized protein</fullName>
    </submittedName>
</protein>
<sequence>MDAISQPLQSHEILFDAHVEAFRVLGGVPQAGIYDNMRTA</sequence>
<dbReference type="RefSeq" id="WP_018084011.1">
    <property type="nucleotide sequence ID" value="NZ_AQWM01000056.1"/>
</dbReference>
<proteinExistence type="predicted"/>
<reference evidence="1 2" key="1">
    <citation type="journal article" date="2014" name="Nature">
        <title>Sequential evolution of bacterial morphology by co-option of a developmental regulator.</title>
        <authorList>
            <person name="Jiang C."/>
            <person name="Brown P.J."/>
            <person name="Ducret A."/>
            <person name="Brun Y.V."/>
        </authorList>
    </citation>
    <scope>NUCLEOTIDE SEQUENCE [LARGE SCALE GENOMIC DNA]</scope>
    <source>
        <strain evidence="1 2">DSM 16100</strain>
    </source>
</reference>
<dbReference type="PATRIC" id="fig|1121022.4.peg.4655"/>
<name>V4NC03_9CAUL</name>
<comment type="caution">
    <text evidence="1">The sequence shown here is derived from an EMBL/GenBank/DDBJ whole genome shotgun (WGS) entry which is preliminary data.</text>
</comment>
<gene>
    <name evidence="1" type="ORF">ABENE_22740</name>
</gene>
<dbReference type="eggNOG" id="COG4584">
    <property type="taxonomic scope" value="Bacteria"/>
</dbReference>